<evidence type="ECO:0000313" key="3">
    <source>
        <dbReference type="EMBL" id="MBW4707891.1"/>
    </source>
</evidence>
<protein>
    <submittedName>
        <fullName evidence="3">DUF1311 domain-containing protein</fullName>
    </submittedName>
</protein>
<evidence type="ECO:0000256" key="1">
    <source>
        <dbReference type="SAM" id="SignalP"/>
    </source>
</evidence>
<accession>A0A9X1FUN6</accession>
<dbReference type="InterPro" id="IPR009739">
    <property type="entry name" value="LprI-like_N"/>
</dbReference>
<evidence type="ECO:0000259" key="2">
    <source>
        <dbReference type="Pfam" id="PF07007"/>
    </source>
</evidence>
<reference evidence="3" key="1">
    <citation type="submission" date="2021-07" db="EMBL/GenBank/DDBJ databases">
        <title>Roseobacter insulae sp. nov., isolated from a tidal flat.</title>
        <authorList>
            <person name="Park S."/>
            <person name="Yoon J.-H."/>
        </authorList>
    </citation>
    <scope>NUCLEOTIDE SEQUENCE</scope>
    <source>
        <strain evidence="3">YSTF-M11</strain>
    </source>
</reference>
<dbReference type="Proteomes" id="UP001138661">
    <property type="component" value="Unassembled WGS sequence"/>
</dbReference>
<gene>
    <name evidence="3" type="ORF">KX928_08845</name>
</gene>
<evidence type="ECO:0000313" key="4">
    <source>
        <dbReference type="Proteomes" id="UP001138661"/>
    </source>
</evidence>
<dbReference type="EMBL" id="JAHXDN010000002">
    <property type="protein sequence ID" value="MBW4707891.1"/>
    <property type="molecule type" value="Genomic_DNA"/>
</dbReference>
<name>A0A9X1FUN6_9RHOB</name>
<dbReference type="Pfam" id="PF07007">
    <property type="entry name" value="LprI"/>
    <property type="match status" value="1"/>
</dbReference>
<keyword evidence="1" id="KW-0732">Signal</keyword>
<organism evidence="3 4">
    <name type="scientific">Roseobacter insulae</name>
    <dbReference type="NCBI Taxonomy" id="2859783"/>
    <lineage>
        <taxon>Bacteria</taxon>
        <taxon>Pseudomonadati</taxon>
        <taxon>Pseudomonadota</taxon>
        <taxon>Alphaproteobacteria</taxon>
        <taxon>Rhodobacterales</taxon>
        <taxon>Roseobacteraceae</taxon>
        <taxon>Roseobacter</taxon>
    </lineage>
</organism>
<dbReference type="RefSeq" id="WP_219502102.1">
    <property type="nucleotide sequence ID" value="NZ_JAHXDN010000002.1"/>
</dbReference>
<feature type="chain" id="PRO_5040823366" evidence="1">
    <location>
        <begin position="18"/>
        <end position="163"/>
    </location>
</feature>
<feature type="domain" description="Lysozyme inhibitor LprI-like N-terminal" evidence="2">
    <location>
        <begin position="51"/>
        <end position="156"/>
    </location>
</feature>
<keyword evidence="4" id="KW-1185">Reference proteome</keyword>
<feature type="signal peptide" evidence="1">
    <location>
        <begin position="1"/>
        <end position="17"/>
    </location>
</feature>
<dbReference type="AlphaFoldDB" id="A0A9X1FUN6"/>
<proteinExistence type="predicted"/>
<comment type="caution">
    <text evidence="3">The sequence shown here is derived from an EMBL/GenBank/DDBJ whole genome shotgun (WGS) entry which is preliminary data.</text>
</comment>
<sequence>MRFLLVLTLALPMSVSAQDVHFSGDATLACLTRTEDHAARLMCAGLSAGNCINAPGGQTTVGMVDCFDREWRLWDLMLNQNYQARMAEAKVRDKEAVGYGQSVAKEAETLRNMQRSWISYRDAACTYERSLWGGGTGGGPATVACMMELTAAQAIRLETRFGP</sequence>